<dbReference type="Proteomes" id="UP001319104">
    <property type="component" value="Unassembled WGS sequence"/>
</dbReference>
<gene>
    <name evidence="2" type="ORF">KI659_11835</name>
</gene>
<dbReference type="InterPro" id="IPR036866">
    <property type="entry name" value="RibonucZ/Hydroxyglut_hydro"/>
</dbReference>
<feature type="domain" description="Metallo-beta-lactamase" evidence="1">
    <location>
        <begin position="17"/>
        <end position="211"/>
    </location>
</feature>
<dbReference type="InterPro" id="IPR050855">
    <property type="entry name" value="NDM-1-like"/>
</dbReference>
<accession>A0AAP2CLC5</accession>
<evidence type="ECO:0000259" key="1">
    <source>
        <dbReference type="SMART" id="SM00849"/>
    </source>
</evidence>
<dbReference type="InterPro" id="IPR037482">
    <property type="entry name" value="ST1585_MBL-fold"/>
</dbReference>
<dbReference type="RefSeq" id="WP_213945562.1">
    <property type="nucleotide sequence ID" value="NZ_JAHCMY010000006.1"/>
</dbReference>
<reference evidence="2 3" key="1">
    <citation type="submission" date="2021-05" db="EMBL/GenBank/DDBJ databases">
        <authorList>
            <person name="Zhang Z.D."/>
            <person name="Osman G."/>
        </authorList>
    </citation>
    <scope>NUCLEOTIDE SEQUENCE [LARGE SCALE GENOMIC DNA]</scope>
    <source>
        <strain evidence="2 3">KCTC 32217</strain>
    </source>
</reference>
<dbReference type="AlphaFoldDB" id="A0AAP2CLC5"/>
<proteinExistence type="predicted"/>
<sequence>MDTVHIIDLQFKKIPNSIAAFLVETSEGPILIESGPESTFEALQSGVEKIGYQIEDIQHVFLSHIHFDHAGAAWKFANHGAKIYLHPKGAPHLANPDKLWNSAKMIYGDQMEELWGEMKAIPPSQLISMTDGQTISIGSTSLKAWFTPGHAVHHIAWQHGDTVFTGDVAGVKIDGGPVTPPCPPPDIHIEDWKKSIERIKALQPTALYLTHYGKVIEIDTHFEELELILDDWAVWIKGYYEKKVEQQEVVPLFITYTQNQLKKSGLSKETLDKYEKANPSWMSVAGLYRYWKIKEKLAKTEQ</sequence>
<dbReference type="Pfam" id="PF00753">
    <property type="entry name" value="Lactamase_B"/>
    <property type="match status" value="1"/>
</dbReference>
<keyword evidence="3" id="KW-1185">Reference proteome</keyword>
<comment type="caution">
    <text evidence="2">The sequence shown here is derived from an EMBL/GenBank/DDBJ whole genome shotgun (WGS) entry which is preliminary data.</text>
</comment>
<dbReference type="PANTHER" id="PTHR42951">
    <property type="entry name" value="METALLO-BETA-LACTAMASE DOMAIN-CONTAINING"/>
    <property type="match status" value="1"/>
</dbReference>
<dbReference type="SUPFAM" id="SSF56281">
    <property type="entry name" value="Metallo-hydrolase/oxidoreductase"/>
    <property type="match status" value="1"/>
</dbReference>
<protein>
    <submittedName>
        <fullName evidence="2">MBL fold metallo-hydrolase</fullName>
    </submittedName>
</protein>
<organism evidence="2 3">
    <name type="scientific">Litoribacter ruber</name>
    <dbReference type="NCBI Taxonomy" id="702568"/>
    <lineage>
        <taxon>Bacteria</taxon>
        <taxon>Pseudomonadati</taxon>
        <taxon>Bacteroidota</taxon>
        <taxon>Cytophagia</taxon>
        <taxon>Cytophagales</taxon>
        <taxon>Cyclobacteriaceae</taxon>
        <taxon>Litoribacter</taxon>
    </lineage>
</organism>
<dbReference type="SMART" id="SM00849">
    <property type="entry name" value="Lactamase_B"/>
    <property type="match status" value="1"/>
</dbReference>
<dbReference type="CDD" id="cd07726">
    <property type="entry name" value="ST1585-like_MBL-fold"/>
    <property type="match status" value="1"/>
</dbReference>
<dbReference type="PANTHER" id="PTHR42951:SF22">
    <property type="entry name" value="METALLO BETA-LACTAMASE SUPERFAMILY LIPOPROTEIN"/>
    <property type="match status" value="1"/>
</dbReference>
<dbReference type="Gene3D" id="3.60.15.10">
    <property type="entry name" value="Ribonuclease Z/Hydroxyacylglutathione hydrolase-like"/>
    <property type="match status" value="1"/>
</dbReference>
<dbReference type="EMBL" id="JAHCMY010000006">
    <property type="protein sequence ID" value="MBS9524700.1"/>
    <property type="molecule type" value="Genomic_DNA"/>
</dbReference>
<name>A0AAP2CLC5_9BACT</name>
<dbReference type="InterPro" id="IPR001279">
    <property type="entry name" value="Metallo-B-lactamas"/>
</dbReference>
<evidence type="ECO:0000313" key="3">
    <source>
        <dbReference type="Proteomes" id="UP001319104"/>
    </source>
</evidence>
<evidence type="ECO:0000313" key="2">
    <source>
        <dbReference type="EMBL" id="MBS9524700.1"/>
    </source>
</evidence>